<dbReference type="KEGG" id="roz:CBI38_32425"/>
<reference evidence="1 2" key="1">
    <citation type="submission" date="2017-05" db="EMBL/GenBank/DDBJ databases">
        <title>Isolation of Rhodococcus sp. S2-17 biodegrading of BP-3.</title>
        <authorList>
            <person name="Lee Y."/>
            <person name="Kim K.H."/>
            <person name="Chun B.H."/>
            <person name="Jung H.S."/>
            <person name="Jeon C.O."/>
        </authorList>
    </citation>
    <scope>NUCLEOTIDE SEQUENCE [LARGE SCALE GENOMIC DNA]</scope>
    <source>
        <strain evidence="1 2">S2-17</strain>
        <plasmid evidence="2">prb98</plasmid>
    </source>
</reference>
<evidence type="ECO:0000313" key="1">
    <source>
        <dbReference type="EMBL" id="AWK76205.1"/>
    </source>
</evidence>
<dbReference type="OrthoDB" id="4485313at2"/>
<keyword evidence="1" id="KW-0614">Plasmid</keyword>
<dbReference type="EMBL" id="CP021355">
    <property type="protein sequence ID" value="AWK76205.1"/>
    <property type="molecule type" value="Genomic_DNA"/>
</dbReference>
<organism evidence="1 2">
    <name type="scientific">Rhodococcus oxybenzonivorans</name>
    <dbReference type="NCBI Taxonomy" id="1990687"/>
    <lineage>
        <taxon>Bacteria</taxon>
        <taxon>Bacillati</taxon>
        <taxon>Actinomycetota</taxon>
        <taxon>Actinomycetes</taxon>
        <taxon>Mycobacteriales</taxon>
        <taxon>Nocardiaceae</taxon>
        <taxon>Rhodococcus</taxon>
    </lineage>
</organism>
<dbReference type="Proteomes" id="UP000245711">
    <property type="component" value="Plasmid pRB98"/>
</dbReference>
<sequence length="363" mass="40377">MLMEGVVRVDHHQFTVGTADAYTLDAVEQGTLIEVGPGFISSFTGISYGPARLSIEILDSAGPDDTRTSDWEVVEESEIVAVTDILVMEIDGTRAADFDPIAPGRYGVRAHAKGRDRNAGLEVTEPTEEYFIQLWLMEPSDAGAPGIRRLHKTDAAWSADETVEHPTPNQDYVYVFDQEGQIQRVAPNSAEAEATRAQLQEFGGRPLTPALEAVYASQYVAGLDRDLIDRIEAAPPERQRAFARWCVHRAFERAGIADIDWIRDALNSMDAGDIPPREFTDYWPARARLDKDPRISRTIVSGLPGTTEQVQQYEALTTYARATYDDDRPLALAIETFRFAATVYGMDYRDLCDAARSDFFQSS</sequence>
<dbReference type="RefSeq" id="WP_109335674.1">
    <property type="nucleotide sequence ID" value="NZ_CP021355.1"/>
</dbReference>
<protein>
    <submittedName>
        <fullName evidence="1">Uncharacterized protein</fullName>
    </submittedName>
</protein>
<gene>
    <name evidence="1" type="ORF">CBI38_32425</name>
</gene>
<geneLocation type="plasmid" evidence="2">
    <name>prb98</name>
</geneLocation>
<evidence type="ECO:0000313" key="2">
    <source>
        <dbReference type="Proteomes" id="UP000245711"/>
    </source>
</evidence>
<name>A0A2S2C5R0_9NOCA</name>
<dbReference type="AlphaFoldDB" id="A0A2S2C5R0"/>
<keyword evidence="2" id="KW-1185">Reference proteome</keyword>
<proteinExistence type="predicted"/>
<accession>A0A2S2C5R0</accession>